<comment type="caution">
    <text evidence="1">The sequence shown here is derived from an EMBL/GenBank/DDBJ whole genome shotgun (WGS) entry which is preliminary data.</text>
</comment>
<evidence type="ECO:0000313" key="2">
    <source>
        <dbReference type="Proteomes" id="UP000237441"/>
    </source>
</evidence>
<dbReference type="EMBL" id="JRHA01000002">
    <property type="protein sequence ID" value="PQK11226.1"/>
    <property type="molecule type" value="Genomic_DNA"/>
</dbReference>
<sequence length="112" mass="12210">MPSLLGGGIFPRTTSAVFARFISTGRVPRADIRATTAHYYPANAGTTFTCTASWSGLSKKLHEDSVPCVDSLSNGLSRIMNRLQARLMTHDIAYNTLRTSINISHVARAIRT</sequence>
<protein>
    <submittedName>
        <fullName evidence="1">Uncharacterized protein</fullName>
    </submittedName>
</protein>
<reference evidence="1 2" key="1">
    <citation type="submission" date="2016-07" db="EMBL/GenBank/DDBJ databases">
        <title>Comparative genomics of the entomopathogenic fungus Beauveria bassiana.</title>
        <authorList>
            <person name="Valero Jimenez C.A."/>
            <person name="Zwaan B.J."/>
            <person name="Van Kan J.A."/>
            <person name="Takken W."/>
            <person name="Debets A.J."/>
            <person name="Schoustra S.E."/>
            <person name="Koenraadt C.J."/>
        </authorList>
    </citation>
    <scope>NUCLEOTIDE SEQUENCE [LARGE SCALE GENOMIC DNA]</scope>
    <source>
        <strain evidence="1 2">ARSEF 8028</strain>
    </source>
</reference>
<evidence type="ECO:0000313" key="1">
    <source>
        <dbReference type="EMBL" id="PQK11226.1"/>
    </source>
</evidence>
<organism evidence="1 2">
    <name type="scientific">Beauveria bassiana</name>
    <name type="common">White muscardine disease fungus</name>
    <name type="synonym">Tritirachium shiotae</name>
    <dbReference type="NCBI Taxonomy" id="176275"/>
    <lineage>
        <taxon>Eukaryota</taxon>
        <taxon>Fungi</taxon>
        <taxon>Dikarya</taxon>
        <taxon>Ascomycota</taxon>
        <taxon>Pezizomycotina</taxon>
        <taxon>Sordariomycetes</taxon>
        <taxon>Hypocreomycetidae</taxon>
        <taxon>Hypocreales</taxon>
        <taxon>Cordycipitaceae</taxon>
        <taxon>Beauveria</taxon>
    </lineage>
</organism>
<dbReference type="AlphaFoldDB" id="A0A2S7Y4W8"/>
<proteinExistence type="predicted"/>
<accession>A0A2S7Y4W8</accession>
<dbReference type="Proteomes" id="UP000237441">
    <property type="component" value="Unassembled WGS sequence"/>
</dbReference>
<gene>
    <name evidence="1" type="ORF">BB8028_0002g15440</name>
</gene>
<name>A0A2S7Y4W8_BEABA</name>